<dbReference type="EMBL" id="CAXKWB010018913">
    <property type="protein sequence ID" value="CAL4121453.1"/>
    <property type="molecule type" value="Genomic_DNA"/>
</dbReference>
<evidence type="ECO:0000256" key="3">
    <source>
        <dbReference type="ARBA" id="ARBA00023157"/>
    </source>
</evidence>
<dbReference type="PRINTS" id="PR00722">
    <property type="entry name" value="CHYMOTRYPSIN"/>
</dbReference>
<keyword evidence="4" id="KW-0645">Protease</keyword>
<dbReference type="PROSITE" id="PS00135">
    <property type="entry name" value="TRYPSIN_SER"/>
    <property type="match status" value="1"/>
</dbReference>
<dbReference type="AlphaFoldDB" id="A0AAV2REG8"/>
<keyword evidence="2" id="KW-0964">Secreted</keyword>
<keyword evidence="4" id="KW-0378">Hydrolase</keyword>
<accession>A0AAV2REG8</accession>
<dbReference type="InterPro" id="IPR001314">
    <property type="entry name" value="Peptidase_S1A"/>
</dbReference>
<dbReference type="PANTHER" id="PTHR24252">
    <property type="entry name" value="ACROSIN-RELATED"/>
    <property type="match status" value="1"/>
</dbReference>
<organism evidence="6 7">
    <name type="scientific">Meganyctiphanes norvegica</name>
    <name type="common">Northern krill</name>
    <name type="synonym">Thysanopoda norvegica</name>
    <dbReference type="NCBI Taxonomy" id="48144"/>
    <lineage>
        <taxon>Eukaryota</taxon>
        <taxon>Metazoa</taxon>
        <taxon>Ecdysozoa</taxon>
        <taxon>Arthropoda</taxon>
        <taxon>Crustacea</taxon>
        <taxon>Multicrustacea</taxon>
        <taxon>Malacostraca</taxon>
        <taxon>Eumalacostraca</taxon>
        <taxon>Eucarida</taxon>
        <taxon>Euphausiacea</taxon>
        <taxon>Euphausiidae</taxon>
        <taxon>Meganyctiphanes</taxon>
    </lineage>
</organism>
<dbReference type="InterPro" id="IPR001254">
    <property type="entry name" value="Trypsin_dom"/>
</dbReference>
<evidence type="ECO:0000256" key="4">
    <source>
        <dbReference type="RuleBase" id="RU363034"/>
    </source>
</evidence>
<dbReference type="PANTHER" id="PTHR24252:SF7">
    <property type="entry name" value="HYALIN"/>
    <property type="match status" value="1"/>
</dbReference>
<evidence type="ECO:0000313" key="7">
    <source>
        <dbReference type="Proteomes" id="UP001497623"/>
    </source>
</evidence>
<dbReference type="Pfam" id="PF00089">
    <property type="entry name" value="Trypsin"/>
    <property type="match status" value="1"/>
</dbReference>
<dbReference type="InterPro" id="IPR018114">
    <property type="entry name" value="TRYPSIN_HIS"/>
</dbReference>
<reference evidence="6 7" key="1">
    <citation type="submission" date="2024-05" db="EMBL/GenBank/DDBJ databases">
        <authorList>
            <person name="Wallberg A."/>
        </authorList>
    </citation>
    <scope>NUCLEOTIDE SEQUENCE [LARGE SCALE GENOMIC DNA]</scope>
</reference>
<dbReference type="Gene3D" id="2.40.10.10">
    <property type="entry name" value="Trypsin-like serine proteases"/>
    <property type="match status" value="1"/>
</dbReference>
<keyword evidence="7" id="KW-1185">Reference proteome</keyword>
<dbReference type="Proteomes" id="UP001497623">
    <property type="component" value="Unassembled WGS sequence"/>
</dbReference>
<comment type="caution">
    <text evidence="6">The sequence shown here is derived from an EMBL/GenBank/DDBJ whole genome shotgun (WGS) entry which is preliminary data.</text>
</comment>
<name>A0AAV2REG8_MEGNR</name>
<feature type="non-terminal residue" evidence="6">
    <location>
        <position position="1"/>
    </location>
</feature>
<dbReference type="PROSITE" id="PS00134">
    <property type="entry name" value="TRYPSIN_HIS"/>
    <property type="match status" value="1"/>
</dbReference>
<dbReference type="SMART" id="SM00020">
    <property type="entry name" value="Tryp_SPc"/>
    <property type="match status" value="1"/>
</dbReference>
<protein>
    <recommendedName>
        <fullName evidence="5">Peptidase S1 domain-containing protein</fullName>
    </recommendedName>
</protein>
<dbReference type="SUPFAM" id="SSF50494">
    <property type="entry name" value="Trypsin-like serine proteases"/>
    <property type="match status" value="1"/>
</dbReference>
<keyword evidence="4" id="KW-0720">Serine protease</keyword>
<evidence type="ECO:0000259" key="5">
    <source>
        <dbReference type="PROSITE" id="PS50240"/>
    </source>
</evidence>
<evidence type="ECO:0000313" key="6">
    <source>
        <dbReference type="EMBL" id="CAL4121453.1"/>
    </source>
</evidence>
<dbReference type="PROSITE" id="PS50240">
    <property type="entry name" value="TRYPSIN_DOM"/>
    <property type="match status" value="1"/>
</dbReference>
<dbReference type="InterPro" id="IPR033116">
    <property type="entry name" value="TRYPSIN_SER"/>
</dbReference>
<dbReference type="GO" id="GO:0006508">
    <property type="term" value="P:proteolysis"/>
    <property type="evidence" value="ECO:0007669"/>
    <property type="project" value="UniProtKB-KW"/>
</dbReference>
<gene>
    <name evidence="6" type="ORF">MNOR_LOCUS22459</name>
</gene>
<comment type="subcellular location">
    <subcellularLocation>
        <location evidence="1">Secreted</location>
    </subcellularLocation>
</comment>
<dbReference type="InterPro" id="IPR009003">
    <property type="entry name" value="Peptidase_S1_PA"/>
</dbReference>
<proteinExistence type="predicted"/>
<dbReference type="InterPro" id="IPR043504">
    <property type="entry name" value="Peptidase_S1_PA_chymotrypsin"/>
</dbReference>
<dbReference type="GO" id="GO:0004252">
    <property type="term" value="F:serine-type endopeptidase activity"/>
    <property type="evidence" value="ECO:0007669"/>
    <property type="project" value="InterPro"/>
</dbReference>
<evidence type="ECO:0000256" key="1">
    <source>
        <dbReference type="ARBA" id="ARBA00004613"/>
    </source>
</evidence>
<keyword evidence="3" id="KW-1015">Disulfide bond</keyword>
<dbReference type="FunFam" id="2.40.10.10:FF:000038">
    <property type="entry name" value="Serine protease"/>
    <property type="match status" value="1"/>
</dbReference>
<feature type="domain" description="Peptidase S1" evidence="5">
    <location>
        <begin position="16"/>
        <end position="255"/>
    </location>
</feature>
<dbReference type="GO" id="GO:0005576">
    <property type="term" value="C:extracellular region"/>
    <property type="evidence" value="ECO:0007669"/>
    <property type="project" value="UniProtKB-SubCell"/>
</dbReference>
<sequence>TDIECGKAFKGPSRLIVGGRNADPFEWPWMVALLERKDQEQFCGGVLLTERHVLTAAHCFNGRRSRDVDVVLGEYNLFRDQGYEEYFSISNLERHPDFADRDSHYRNDLAILTLEKSAKFNSAIRPVCLPSSDAQDFTGLNATALGWGDTDGDEFIESWAHVLQEVEIPVVGQEECDSRHADIPIKPEIEICAAPFDGGRDTCTGDSGGPLLVQVNKRWAVIGLVSWGPTRCGSGLPGVYTRVDGFLDWIWDQIR</sequence>
<evidence type="ECO:0000256" key="2">
    <source>
        <dbReference type="ARBA" id="ARBA00022525"/>
    </source>
</evidence>
<dbReference type="CDD" id="cd00190">
    <property type="entry name" value="Tryp_SPc"/>
    <property type="match status" value="1"/>
</dbReference>